<accession>C7P9B5</accession>
<reference evidence="1" key="1">
    <citation type="submission" date="2009-08" db="EMBL/GenBank/DDBJ databases">
        <title>Complete sequence of chromosome of Methanocaldococcus fervens AG86.</title>
        <authorList>
            <consortium name="US DOE Joint Genome Institute"/>
            <person name="Lucas S."/>
            <person name="Copeland A."/>
            <person name="Lapidus A."/>
            <person name="Glavina del Rio T."/>
            <person name="Tice H."/>
            <person name="Bruce D."/>
            <person name="Goodwin L."/>
            <person name="Pitluck S."/>
            <person name="Chertkov O."/>
            <person name="Detter J.C."/>
            <person name="Han C."/>
            <person name="Tapia R."/>
            <person name="Larimer F."/>
            <person name="Land M."/>
            <person name="Hauser L."/>
            <person name="Kyrpides N."/>
            <person name="Ovchinnikova G."/>
            <person name="Lupa-Sieprawska M."/>
            <person name="Whitman W.B."/>
        </authorList>
    </citation>
    <scope>NUCLEOTIDE SEQUENCE [LARGE SCALE GENOMIC DNA]</scope>
    <source>
        <strain evidence="1">AG86</strain>
    </source>
</reference>
<sequence>MHNLVILNKVIILFLDLDFAYKTYICFYSYKILSIKFG</sequence>
<name>C7P9B5_METFA</name>
<organism evidence="1 2">
    <name type="scientific">Methanocaldococcus fervens (strain DSM 4213 / JCM 15782 / AG86)</name>
    <name type="common">Methanococcus fervens</name>
    <dbReference type="NCBI Taxonomy" id="573064"/>
    <lineage>
        <taxon>Archaea</taxon>
        <taxon>Methanobacteriati</taxon>
        <taxon>Methanobacteriota</taxon>
        <taxon>Methanomada group</taxon>
        <taxon>Methanococci</taxon>
        <taxon>Methanococcales</taxon>
        <taxon>Methanocaldococcaceae</taxon>
        <taxon>Methanocaldococcus</taxon>
    </lineage>
</organism>
<evidence type="ECO:0000313" key="1">
    <source>
        <dbReference type="EMBL" id="ACV25147.1"/>
    </source>
</evidence>
<keyword evidence="2" id="KW-1185">Reference proteome</keyword>
<protein>
    <submittedName>
        <fullName evidence="1">Uncharacterized protein</fullName>
    </submittedName>
</protein>
<dbReference type="Proteomes" id="UP000001495">
    <property type="component" value="Chromosome"/>
</dbReference>
<dbReference type="HOGENOM" id="CLU_3322931_0_0_2"/>
<evidence type="ECO:0000313" key="2">
    <source>
        <dbReference type="Proteomes" id="UP000001495"/>
    </source>
</evidence>
<dbReference type="EMBL" id="CP001696">
    <property type="protein sequence ID" value="ACV25147.1"/>
    <property type="molecule type" value="Genomic_DNA"/>
</dbReference>
<dbReference type="AlphaFoldDB" id="C7P9B5"/>
<gene>
    <name evidence="1" type="ordered locus">Mefer_1339</name>
</gene>
<dbReference type="KEGG" id="mfe:Mefer_1339"/>
<proteinExistence type="predicted"/>